<evidence type="ECO:0000256" key="3">
    <source>
        <dbReference type="ARBA" id="ARBA00022989"/>
    </source>
</evidence>
<evidence type="ECO:0000313" key="7">
    <source>
        <dbReference type="Proteomes" id="UP000316621"/>
    </source>
</evidence>
<dbReference type="AlphaFoldDB" id="A0A4Y7IPJ1"/>
<dbReference type="SMART" id="SM01417">
    <property type="entry name" value="Solute_trans_a"/>
    <property type="match status" value="1"/>
</dbReference>
<evidence type="ECO:0000256" key="4">
    <source>
        <dbReference type="ARBA" id="ARBA00023136"/>
    </source>
</evidence>
<feature type="transmembrane region" description="Helical" evidence="5">
    <location>
        <begin position="176"/>
        <end position="201"/>
    </location>
</feature>
<dbReference type="InterPro" id="IPR005178">
    <property type="entry name" value="Ostalpha/TMEM184C"/>
</dbReference>
<accession>A0A4Y7IPJ1</accession>
<dbReference type="Pfam" id="PF03619">
    <property type="entry name" value="Solute_trans_a"/>
    <property type="match status" value="1"/>
</dbReference>
<dbReference type="GO" id="GO:0016020">
    <property type="term" value="C:membrane"/>
    <property type="evidence" value="ECO:0007669"/>
    <property type="project" value="UniProtKB-SubCell"/>
</dbReference>
<dbReference type="STRING" id="3469.A0A4Y7IPJ1"/>
<dbReference type="Proteomes" id="UP000316621">
    <property type="component" value="Chromosome 2"/>
</dbReference>
<gene>
    <name evidence="6" type="ORF">C5167_019216</name>
</gene>
<feature type="transmembrane region" description="Helical" evidence="5">
    <location>
        <begin position="151"/>
        <end position="170"/>
    </location>
</feature>
<name>A0A4Y7IPJ1_PAPSO</name>
<dbReference type="PANTHER" id="PTHR36785">
    <property type="entry name" value="OS05G0502500 PROTEIN"/>
    <property type="match status" value="1"/>
</dbReference>
<keyword evidence="4 5" id="KW-0472">Membrane</keyword>
<protein>
    <recommendedName>
        <fullName evidence="8">Transmembrane protein</fullName>
    </recommendedName>
</protein>
<feature type="transmembrane region" description="Helical" evidence="5">
    <location>
        <begin position="377"/>
        <end position="399"/>
    </location>
</feature>
<organism evidence="6 7">
    <name type="scientific">Papaver somniferum</name>
    <name type="common">Opium poppy</name>
    <dbReference type="NCBI Taxonomy" id="3469"/>
    <lineage>
        <taxon>Eukaryota</taxon>
        <taxon>Viridiplantae</taxon>
        <taxon>Streptophyta</taxon>
        <taxon>Embryophyta</taxon>
        <taxon>Tracheophyta</taxon>
        <taxon>Spermatophyta</taxon>
        <taxon>Magnoliopsida</taxon>
        <taxon>Ranunculales</taxon>
        <taxon>Papaveraceae</taxon>
        <taxon>Papaveroideae</taxon>
        <taxon>Papaver</taxon>
    </lineage>
</organism>
<dbReference type="EMBL" id="CM010716">
    <property type="protein sequence ID" value="RZC50793.1"/>
    <property type="molecule type" value="Genomic_DNA"/>
</dbReference>
<keyword evidence="3 5" id="KW-1133">Transmembrane helix</keyword>
<comment type="subcellular location">
    <subcellularLocation>
        <location evidence="1">Membrane</location>
        <topology evidence="1">Multi-pass membrane protein</topology>
    </subcellularLocation>
</comment>
<evidence type="ECO:0000256" key="2">
    <source>
        <dbReference type="ARBA" id="ARBA00022692"/>
    </source>
</evidence>
<evidence type="ECO:0000256" key="1">
    <source>
        <dbReference type="ARBA" id="ARBA00004141"/>
    </source>
</evidence>
<proteinExistence type="predicted"/>
<reference evidence="6 7" key="1">
    <citation type="journal article" date="2018" name="Science">
        <title>The opium poppy genome and morphinan production.</title>
        <authorList>
            <person name="Guo L."/>
            <person name="Winzer T."/>
            <person name="Yang X."/>
            <person name="Li Y."/>
            <person name="Ning Z."/>
            <person name="He Z."/>
            <person name="Teodor R."/>
            <person name="Lu Y."/>
            <person name="Bowser T.A."/>
            <person name="Graham I.A."/>
            <person name="Ye K."/>
        </authorList>
    </citation>
    <scope>NUCLEOTIDE SEQUENCE [LARGE SCALE GENOMIC DNA]</scope>
    <source>
        <strain evidence="7">cv. HN1</strain>
        <tissue evidence="6">Leaves</tissue>
    </source>
</reference>
<feature type="transmembrane region" description="Helical" evidence="5">
    <location>
        <begin position="406"/>
        <end position="426"/>
    </location>
</feature>
<evidence type="ECO:0000256" key="5">
    <source>
        <dbReference type="SAM" id="Phobius"/>
    </source>
</evidence>
<evidence type="ECO:0008006" key="8">
    <source>
        <dbReference type="Google" id="ProtNLM"/>
    </source>
</evidence>
<keyword evidence="2 5" id="KW-0812">Transmembrane</keyword>
<feature type="transmembrane region" description="Helical" evidence="5">
    <location>
        <begin position="46"/>
        <end position="66"/>
    </location>
</feature>
<dbReference type="PANTHER" id="PTHR36785:SF1">
    <property type="entry name" value="OS05G0502500 PROTEIN"/>
    <property type="match status" value="1"/>
</dbReference>
<evidence type="ECO:0000313" key="6">
    <source>
        <dbReference type="EMBL" id="RZC50793.1"/>
    </source>
</evidence>
<keyword evidence="7" id="KW-1185">Reference proteome</keyword>
<sequence>MDFSTMDRGQITLLGSAFCAMASMHFTVQLVSQHLFYWKNPKEQKAIIIIILMAPIYAVDSFVGLLDFQGSKAFFIFLDSIKECYEALVIAKFLALLYSYLNISISNNIVPDEIKGREIHHSFPMTLFQPRTVHLNHQILKQLKSWTWQFVIVRPVCSVLMIALQLLGLYPSWVSWTFTIILNLSISLALYSLVIFYHVFAKELEPHKPLAKFLCIKGIVFFCFWQGVVLDILVSAGIIQSHWLDVEHIEEAYQNILVYLTTQMSLPMEPKRINILNSSSRVHPSHQCTGTRTTKQWDLVVYTNKAYPGAKNGLKLRGLKEKRILLGEKNEILLRLERRIRKNEKRVVVVKANGGFGLNGGGGGGGGGGGDNNTGKLLGNIAVVIGLVYLSVTDQLGWILDAIVSLWLLAIILPALGLGAFIWWAGQDMVQDSCPNCGNEFQIFKSSMKDGPQLCPYCSQPFSVKGSKFVKEPTIFSNQSTTYGQAFDGFSSKKGKTGKTSSLPVVDVEAEVMDVD</sequence>
<dbReference type="Gramene" id="RZC50793">
    <property type="protein sequence ID" value="RZC50793"/>
    <property type="gene ID" value="C5167_019216"/>
</dbReference>